<gene>
    <name evidence="5" type="ORF">GJU39_06675</name>
</gene>
<evidence type="ECO:0000256" key="2">
    <source>
        <dbReference type="ARBA" id="ARBA00023125"/>
    </source>
</evidence>
<dbReference type="GO" id="GO:0003677">
    <property type="term" value="F:DNA binding"/>
    <property type="evidence" value="ECO:0007669"/>
    <property type="project" value="UniProtKB-KW"/>
</dbReference>
<dbReference type="InterPro" id="IPR036390">
    <property type="entry name" value="WH_DNA-bd_sf"/>
</dbReference>
<feature type="domain" description="HTH hxlR-type" evidence="4">
    <location>
        <begin position="16"/>
        <end position="120"/>
    </location>
</feature>
<dbReference type="PANTHER" id="PTHR33204">
    <property type="entry name" value="TRANSCRIPTIONAL REGULATOR, MARR FAMILY"/>
    <property type="match status" value="1"/>
</dbReference>
<dbReference type="EMBL" id="WKKH01000007">
    <property type="protein sequence ID" value="MRX75769.1"/>
    <property type="molecule type" value="Genomic_DNA"/>
</dbReference>
<dbReference type="PROSITE" id="PS51118">
    <property type="entry name" value="HTH_HXLR"/>
    <property type="match status" value="1"/>
</dbReference>
<keyword evidence="3" id="KW-0804">Transcription</keyword>
<evidence type="ECO:0000313" key="5">
    <source>
        <dbReference type="EMBL" id="MRX75769.1"/>
    </source>
</evidence>
<comment type="caution">
    <text evidence="5">The sequence shown here is derived from an EMBL/GenBank/DDBJ whole genome shotgun (WGS) entry which is preliminary data.</text>
</comment>
<evidence type="ECO:0000256" key="3">
    <source>
        <dbReference type="ARBA" id="ARBA00023163"/>
    </source>
</evidence>
<keyword evidence="1" id="KW-0805">Transcription regulation</keyword>
<evidence type="ECO:0000313" key="6">
    <source>
        <dbReference type="Proteomes" id="UP000487757"/>
    </source>
</evidence>
<dbReference type="Proteomes" id="UP000487757">
    <property type="component" value="Unassembled WGS sequence"/>
</dbReference>
<dbReference type="SUPFAM" id="SSF46785">
    <property type="entry name" value="Winged helix' DNA-binding domain"/>
    <property type="match status" value="1"/>
</dbReference>
<dbReference type="PANTHER" id="PTHR33204:SF18">
    <property type="entry name" value="TRANSCRIPTIONAL REGULATORY PROTEIN"/>
    <property type="match status" value="1"/>
</dbReference>
<dbReference type="InterPro" id="IPR002577">
    <property type="entry name" value="HTH_HxlR"/>
</dbReference>
<dbReference type="InterPro" id="IPR036388">
    <property type="entry name" value="WH-like_DNA-bd_sf"/>
</dbReference>
<evidence type="ECO:0000259" key="4">
    <source>
        <dbReference type="PROSITE" id="PS51118"/>
    </source>
</evidence>
<evidence type="ECO:0000256" key="1">
    <source>
        <dbReference type="ARBA" id="ARBA00023015"/>
    </source>
</evidence>
<sequence>MSKFKELIESEKNERCPRSYVLALTDTLNVINGKWKLPIIASLLRDVVRFKDLLDRTEKITPRMLSKELKELEINGIVERKVFNQTPVLIEYRLTESGKHLTNVIDTMIDWGVMHRKYVVPGKQLVEVDI</sequence>
<accession>A0A7K0FXT8</accession>
<dbReference type="OrthoDB" id="769662at2"/>
<organism evidence="5 6">
    <name type="scientific">Pedobacter petrophilus</name>
    <dbReference type="NCBI Taxonomy" id="1908241"/>
    <lineage>
        <taxon>Bacteria</taxon>
        <taxon>Pseudomonadati</taxon>
        <taxon>Bacteroidota</taxon>
        <taxon>Sphingobacteriia</taxon>
        <taxon>Sphingobacteriales</taxon>
        <taxon>Sphingobacteriaceae</taxon>
        <taxon>Pedobacter</taxon>
    </lineage>
</organism>
<protein>
    <submittedName>
        <fullName evidence="5">Transcriptional regulator</fullName>
    </submittedName>
</protein>
<keyword evidence="2" id="KW-0238">DNA-binding</keyword>
<dbReference type="Gene3D" id="1.10.10.10">
    <property type="entry name" value="Winged helix-like DNA-binding domain superfamily/Winged helix DNA-binding domain"/>
    <property type="match status" value="1"/>
</dbReference>
<dbReference type="AlphaFoldDB" id="A0A7K0FXT8"/>
<keyword evidence="6" id="KW-1185">Reference proteome</keyword>
<reference evidence="5 6" key="1">
    <citation type="submission" date="2019-11" db="EMBL/GenBank/DDBJ databases">
        <title>Pedobacter petrophilus genome.</title>
        <authorList>
            <person name="Feldbauer M.J."/>
            <person name="Newman J.D."/>
        </authorList>
    </citation>
    <scope>NUCLEOTIDE SEQUENCE [LARGE SCALE GENOMIC DNA]</scope>
    <source>
        <strain evidence="5 6">LMG 29686</strain>
    </source>
</reference>
<proteinExistence type="predicted"/>
<name>A0A7K0FXT8_9SPHI</name>
<dbReference type="Pfam" id="PF01638">
    <property type="entry name" value="HxlR"/>
    <property type="match status" value="1"/>
</dbReference>